<dbReference type="AlphaFoldDB" id="Q3BNW6"/>
<dbReference type="KEGG" id="xcv:XCV3816"/>
<sequence length="252" mass="25906">MACGGSGLGRPGGGSQVGACGDGAPPGGRFASTGQLRYASHRAAHALEWPAIPSVENTVSRNSKAKRDKRKKQQPKRPFVRLGQAPQVTNHAVLQDADGRVVAAIGLQGGSEWMLSIGGQTMGSANNPVPMLAMLKHLANLQEAEGKTISLEYSTQLQQMIDDLAADEGQTAEEYLTKLVSEFQNADADEDGEAEDAAQDAGTEAGADDAAEDDTASTTGSAADASDEASDAAADAPDGDSAGKKPKKSKKA</sequence>
<feature type="region of interest" description="Disordered" evidence="1">
    <location>
        <begin position="1"/>
        <end position="32"/>
    </location>
</feature>
<evidence type="ECO:0000313" key="3">
    <source>
        <dbReference type="Proteomes" id="UP000007069"/>
    </source>
</evidence>
<evidence type="ECO:0000313" key="2">
    <source>
        <dbReference type="EMBL" id="CAJ25547.1"/>
    </source>
</evidence>
<dbReference type="HOGENOM" id="CLU_096501_0_0_6"/>
<feature type="region of interest" description="Disordered" evidence="1">
    <location>
        <begin position="47"/>
        <end position="78"/>
    </location>
</feature>
<feature type="compositionally biased region" description="Acidic residues" evidence="1">
    <location>
        <begin position="206"/>
        <end position="215"/>
    </location>
</feature>
<dbReference type="STRING" id="456327.BJD11_03555"/>
<feature type="compositionally biased region" description="Acidic residues" evidence="1">
    <location>
        <begin position="187"/>
        <end position="198"/>
    </location>
</feature>
<feature type="compositionally biased region" description="Basic residues" evidence="1">
    <location>
        <begin position="63"/>
        <end position="78"/>
    </location>
</feature>
<dbReference type="EMBL" id="AM039952">
    <property type="protein sequence ID" value="CAJ25547.1"/>
    <property type="molecule type" value="Genomic_DNA"/>
</dbReference>
<evidence type="ECO:0000256" key="1">
    <source>
        <dbReference type="SAM" id="MobiDB-lite"/>
    </source>
</evidence>
<gene>
    <name evidence="2" type="ordered locus">XCV3816</name>
</gene>
<protein>
    <submittedName>
        <fullName evidence="2">Uncharacterized protein</fullName>
    </submittedName>
</protein>
<reference evidence="2 3" key="1">
    <citation type="journal article" date="2005" name="J. Bacteriol.">
        <title>Insights into genome plasticity and pathogenicity of the plant pathogenic Bacterium Xanthomonas campestris pv. vesicatoria revealed by the complete genome sequence.</title>
        <authorList>
            <person name="Thieme F."/>
            <person name="Koebnik R."/>
            <person name="Bekel T."/>
            <person name="Berger C."/>
            <person name="Boch J."/>
            <person name="Buettner D."/>
            <person name="Caldana C."/>
            <person name="Gaigalat L."/>
            <person name="Goesmann A."/>
            <person name="Kay S."/>
            <person name="Kirchner O."/>
            <person name="Lanz C."/>
            <person name="Linke B."/>
            <person name="McHardy A.C."/>
            <person name="Meyer F."/>
            <person name="Mittenhuber G."/>
            <person name="Nies D.H."/>
            <person name="Niesbach-Kloesgen U."/>
            <person name="Patschkowski T."/>
            <person name="Rueckert C."/>
            <person name="Rupp O."/>
            <person name="Schneicker S."/>
            <person name="Schuster S.C."/>
            <person name="Vorhoelter F.J."/>
            <person name="Weber E."/>
            <person name="Puehler A."/>
            <person name="Bonas U."/>
            <person name="Bartels D."/>
            <person name="Kaiser O."/>
        </authorList>
    </citation>
    <scope>NUCLEOTIDE SEQUENCE [LARGE SCALE GENOMIC DNA]</scope>
    <source>
        <strain evidence="2 3">85-10</strain>
    </source>
</reference>
<organism evidence="3">
    <name type="scientific">Xanthomonas euvesicatoria pv. vesicatoria (strain 85-10)</name>
    <name type="common">Xanthomonas campestris pv. vesicatoria</name>
    <dbReference type="NCBI Taxonomy" id="316273"/>
    <lineage>
        <taxon>Bacteria</taxon>
        <taxon>Pseudomonadati</taxon>
        <taxon>Pseudomonadota</taxon>
        <taxon>Gammaproteobacteria</taxon>
        <taxon>Lysobacterales</taxon>
        <taxon>Lysobacteraceae</taxon>
        <taxon>Xanthomonas</taxon>
    </lineage>
</organism>
<feature type="region of interest" description="Disordered" evidence="1">
    <location>
        <begin position="187"/>
        <end position="252"/>
    </location>
</feature>
<accession>Q3BNW6</accession>
<proteinExistence type="predicted"/>
<feature type="compositionally biased region" description="Low complexity" evidence="1">
    <location>
        <begin position="231"/>
        <end position="240"/>
    </location>
</feature>
<feature type="compositionally biased region" description="Gly residues" evidence="1">
    <location>
        <begin position="1"/>
        <end position="26"/>
    </location>
</feature>
<name>Q3BNW6_XANE5</name>
<dbReference type="Proteomes" id="UP000007069">
    <property type="component" value="Chromosome"/>
</dbReference>